<gene>
    <name evidence="6" type="primary">pyrE</name>
    <name evidence="8" type="ORF">IQ217_07295</name>
</gene>
<dbReference type="HAMAP" id="MF_01208">
    <property type="entry name" value="PyrE"/>
    <property type="match status" value="1"/>
</dbReference>
<feature type="binding site" evidence="6">
    <location>
        <position position="112"/>
    </location>
    <ligand>
        <name>5-phospho-alpha-D-ribose 1-diphosphate</name>
        <dbReference type="ChEBI" id="CHEBI:58017"/>
        <note>ligand shared between dimeric partners</note>
    </ligand>
</feature>
<dbReference type="RefSeq" id="WP_194019439.1">
    <property type="nucleotide sequence ID" value="NZ_JADEVV010000016.1"/>
</dbReference>
<dbReference type="CDD" id="cd06223">
    <property type="entry name" value="PRTases_typeI"/>
    <property type="match status" value="1"/>
</dbReference>
<reference evidence="8 9" key="1">
    <citation type="submission" date="2020-10" db="EMBL/GenBank/DDBJ databases">
        <authorList>
            <person name="Castelo-Branco R."/>
            <person name="Eusebio N."/>
            <person name="Adriana R."/>
            <person name="Vieira A."/>
            <person name="Brugerolle De Fraissinette N."/>
            <person name="Rezende De Castro R."/>
            <person name="Schneider M.P."/>
            <person name="Vasconcelos V."/>
            <person name="Leao P.N."/>
        </authorList>
    </citation>
    <scope>NUCLEOTIDE SEQUENCE [LARGE SCALE GENOMIC DNA]</scope>
    <source>
        <strain evidence="8 9">LEGE 00031</strain>
    </source>
</reference>
<evidence type="ECO:0000313" key="8">
    <source>
        <dbReference type="EMBL" id="MBE9253659.1"/>
    </source>
</evidence>
<evidence type="ECO:0000256" key="1">
    <source>
        <dbReference type="ARBA" id="ARBA00004889"/>
    </source>
</evidence>
<dbReference type="EMBL" id="JADEVV010000016">
    <property type="protein sequence ID" value="MBE9253659.1"/>
    <property type="molecule type" value="Genomic_DNA"/>
</dbReference>
<proteinExistence type="inferred from homology"/>
<dbReference type="PANTHER" id="PTHR19278">
    <property type="entry name" value="OROTATE PHOSPHORIBOSYLTRANSFERASE"/>
    <property type="match status" value="1"/>
</dbReference>
<feature type="binding site" description="in other chain" evidence="6">
    <location>
        <begin position="135"/>
        <end position="143"/>
    </location>
    <ligand>
        <name>5-phospho-alpha-D-ribose 1-diphosphate</name>
        <dbReference type="ChEBI" id="CHEBI:58017"/>
        <note>ligand shared between dimeric partners</note>
    </ligand>
</feature>
<name>A0ABR9VQN6_9SYNC</name>
<dbReference type="InterPro" id="IPR000836">
    <property type="entry name" value="PRTase_dom"/>
</dbReference>
<accession>A0ABR9VQN6</accession>
<dbReference type="NCBIfam" id="TIGR00336">
    <property type="entry name" value="pyrE"/>
    <property type="match status" value="1"/>
</dbReference>
<dbReference type="InterPro" id="IPR023031">
    <property type="entry name" value="OPRT"/>
</dbReference>
<sequence>MTDLTLAALKTAPLEQVRQYLLRLLAIHAYKEGDFILSSGQPSTYYINGKLVTLRAEGALAIGRLLLAELSAGIEAVAGLTLGADPIVSAVSTVSAYEEKPVAALIIRKEAKGHGTKAYIEGPELAPGTKVVVLEDVVTTGKSAMLAVEKLRDAGYQVDTVIALVDRQQGGREFYQSQGLGFQALFTIPDIQGVYRQS</sequence>
<evidence type="ECO:0000256" key="2">
    <source>
        <dbReference type="ARBA" id="ARBA00011971"/>
    </source>
</evidence>
<evidence type="ECO:0000256" key="4">
    <source>
        <dbReference type="ARBA" id="ARBA00022679"/>
    </source>
</evidence>
<keyword evidence="3 6" id="KW-0328">Glycosyltransferase</keyword>
<evidence type="ECO:0000256" key="5">
    <source>
        <dbReference type="ARBA" id="ARBA00022975"/>
    </source>
</evidence>
<dbReference type="SUPFAM" id="SSF53271">
    <property type="entry name" value="PRTase-like"/>
    <property type="match status" value="1"/>
</dbReference>
<keyword evidence="9" id="KW-1185">Reference proteome</keyword>
<evidence type="ECO:0000256" key="3">
    <source>
        <dbReference type="ARBA" id="ARBA00022676"/>
    </source>
</evidence>
<dbReference type="PANTHER" id="PTHR19278:SF9">
    <property type="entry name" value="URIDINE 5'-MONOPHOSPHATE SYNTHASE"/>
    <property type="match status" value="1"/>
</dbReference>
<protein>
    <recommendedName>
        <fullName evidence="2 6">Orotate phosphoribosyltransferase</fullName>
        <shortName evidence="6">OPRT</shortName>
        <shortName evidence="6">OPRTase</shortName>
        <ecNumber evidence="2 6">2.4.2.10</ecNumber>
    </recommendedName>
</protein>
<feature type="binding site" evidence="6">
    <location>
        <position position="167"/>
    </location>
    <ligand>
        <name>orotate</name>
        <dbReference type="ChEBI" id="CHEBI:30839"/>
    </ligand>
</feature>
<dbReference type="GO" id="GO:0004588">
    <property type="term" value="F:orotate phosphoribosyltransferase activity"/>
    <property type="evidence" value="ECO:0007669"/>
    <property type="project" value="UniProtKB-EC"/>
</dbReference>
<dbReference type="InterPro" id="IPR029057">
    <property type="entry name" value="PRTase-like"/>
</dbReference>
<evidence type="ECO:0000313" key="9">
    <source>
        <dbReference type="Proteomes" id="UP000658720"/>
    </source>
</evidence>
<comment type="similarity">
    <text evidence="6">Belongs to the purine/pyrimidine phosphoribosyltransferase family. PyrE subfamily.</text>
</comment>
<keyword evidence="4 6" id="KW-0808">Transferase</keyword>
<comment type="pathway">
    <text evidence="1 6">Pyrimidine metabolism; UMP biosynthesis via de novo pathway; UMP from orotate: step 1/2.</text>
</comment>
<organism evidence="8 9">
    <name type="scientific">Synechocystis salina LEGE 00031</name>
    <dbReference type="NCBI Taxonomy" id="1828736"/>
    <lineage>
        <taxon>Bacteria</taxon>
        <taxon>Bacillati</taxon>
        <taxon>Cyanobacteriota</taxon>
        <taxon>Cyanophyceae</taxon>
        <taxon>Synechococcales</taxon>
        <taxon>Merismopediaceae</taxon>
        <taxon>Synechocystis</taxon>
    </lineage>
</organism>
<feature type="binding site" evidence="6">
    <location>
        <position position="108"/>
    </location>
    <ligand>
        <name>5-phospho-alpha-D-ribose 1-diphosphate</name>
        <dbReference type="ChEBI" id="CHEBI:58017"/>
        <note>ligand shared between dimeric partners</note>
    </ligand>
</feature>
<keyword evidence="6" id="KW-0460">Magnesium</keyword>
<evidence type="ECO:0000256" key="6">
    <source>
        <dbReference type="HAMAP-Rule" id="MF_01208"/>
    </source>
</evidence>
<dbReference type="Pfam" id="PF14681">
    <property type="entry name" value="UPRTase"/>
    <property type="match status" value="1"/>
</dbReference>
<comment type="caution">
    <text evidence="8">The sequence shown here is derived from an EMBL/GenBank/DDBJ whole genome shotgun (WGS) entry which is preliminary data.</text>
</comment>
<comment type="subunit">
    <text evidence="6">Homodimer.</text>
</comment>
<comment type="function">
    <text evidence="6">Catalyzes the transfer of a ribosyl phosphate group from 5-phosphoribose 1-diphosphate to orotate, leading to the formation of orotidine monophosphate (OMP).</text>
</comment>
<dbReference type="InterPro" id="IPR004467">
    <property type="entry name" value="Or_phspho_trans_dom"/>
</dbReference>
<feature type="binding site" evidence="6">
    <location>
        <position position="114"/>
    </location>
    <ligand>
        <name>5-phospho-alpha-D-ribose 1-diphosphate</name>
        <dbReference type="ChEBI" id="CHEBI:58017"/>
        <note>ligand shared between dimeric partners</note>
    </ligand>
</feature>
<feature type="binding site" description="in other chain" evidence="6">
    <location>
        <position position="109"/>
    </location>
    <ligand>
        <name>5-phospho-alpha-D-ribose 1-diphosphate</name>
        <dbReference type="ChEBI" id="CHEBI:58017"/>
        <note>ligand shared between dimeric partners</note>
    </ligand>
</feature>
<comment type="catalytic activity">
    <reaction evidence="6">
        <text>orotidine 5'-phosphate + diphosphate = orotate + 5-phospho-alpha-D-ribose 1-diphosphate</text>
        <dbReference type="Rhea" id="RHEA:10380"/>
        <dbReference type="ChEBI" id="CHEBI:30839"/>
        <dbReference type="ChEBI" id="CHEBI:33019"/>
        <dbReference type="ChEBI" id="CHEBI:57538"/>
        <dbReference type="ChEBI" id="CHEBI:58017"/>
        <dbReference type="EC" id="2.4.2.10"/>
    </reaction>
</comment>
<keyword evidence="5 6" id="KW-0665">Pyrimidine biosynthesis</keyword>
<feature type="binding site" evidence="6">
    <location>
        <position position="139"/>
    </location>
    <ligand>
        <name>orotate</name>
        <dbReference type="ChEBI" id="CHEBI:30839"/>
    </ligand>
</feature>
<dbReference type="Proteomes" id="UP000658720">
    <property type="component" value="Unassembled WGS sequence"/>
</dbReference>
<dbReference type="Gene3D" id="3.40.50.2020">
    <property type="match status" value="1"/>
</dbReference>
<comment type="cofactor">
    <cofactor evidence="6">
        <name>Mg(2+)</name>
        <dbReference type="ChEBI" id="CHEBI:18420"/>
    </cofactor>
</comment>
<comment type="caution">
    <text evidence="6">Lacks conserved residue(s) required for the propagation of feature annotation.</text>
</comment>
<feature type="domain" description="Phosphoribosyltransferase" evidence="7">
    <location>
        <begin position="101"/>
        <end position="164"/>
    </location>
</feature>
<evidence type="ECO:0000259" key="7">
    <source>
        <dbReference type="Pfam" id="PF14681"/>
    </source>
</evidence>
<dbReference type="EC" id="2.4.2.10" evidence="2 6"/>